<dbReference type="EMBL" id="LS992241">
    <property type="protein sequence ID" value="SYX87659.1"/>
    <property type="molecule type" value="Genomic_DNA"/>
</dbReference>
<gene>
    <name evidence="1" type="ORF">PBLR_20003</name>
</gene>
<evidence type="ECO:0000313" key="1">
    <source>
        <dbReference type="EMBL" id="SYX87659.1"/>
    </source>
</evidence>
<sequence length="62" mass="7495">MLVTIDEIDKTATFRAVEKRLKNIVYIDSRKSLRKNRQLYNHMNRDYMAQPMSQAIQQRIRP</sequence>
<name>A0A383RMP8_PAEAL</name>
<reference evidence="2" key="1">
    <citation type="submission" date="2018-08" db="EMBL/GenBank/DDBJ databases">
        <authorList>
            <person name="Chevrot R."/>
        </authorList>
    </citation>
    <scope>NUCLEOTIDE SEQUENCE [LARGE SCALE GENOMIC DNA]</scope>
</reference>
<dbReference type="Proteomes" id="UP000304148">
    <property type="component" value="Chromosome"/>
</dbReference>
<proteinExistence type="predicted"/>
<dbReference type="RefSeq" id="WP_138189183.1">
    <property type="nucleotide sequence ID" value="NZ_LS992241.1"/>
</dbReference>
<dbReference type="AlphaFoldDB" id="A0A383RMP8"/>
<evidence type="ECO:0000313" key="2">
    <source>
        <dbReference type="Proteomes" id="UP000304148"/>
    </source>
</evidence>
<protein>
    <submittedName>
        <fullName evidence="1">Uncharacterized protein</fullName>
    </submittedName>
</protein>
<organism evidence="1 2">
    <name type="scientific">Paenibacillus alvei</name>
    <name type="common">Bacillus alvei</name>
    <dbReference type="NCBI Taxonomy" id="44250"/>
    <lineage>
        <taxon>Bacteria</taxon>
        <taxon>Bacillati</taxon>
        <taxon>Bacillota</taxon>
        <taxon>Bacilli</taxon>
        <taxon>Bacillales</taxon>
        <taxon>Paenibacillaceae</taxon>
        <taxon>Paenibacillus</taxon>
    </lineage>
</organism>
<accession>A0A383RMP8</accession>